<reference evidence="1 2" key="1">
    <citation type="submission" date="2018-11" db="EMBL/GenBank/DDBJ databases">
        <authorList>
            <consortium name="Pathogen Informatics"/>
        </authorList>
    </citation>
    <scope>NUCLEOTIDE SEQUENCE [LARGE SCALE GENOMIC DNA]</scope>
    <source>
        <strain>Denwood</strain>
        <strain evidence="2">Zambia</strain>
    </source>
</reference>
<protein>
    <submittedName>
        <fullName evidence="1">Uncharacterized protein</fullName>
    </submittedName>
</protein>
<proteinExistence type="predicted"/>
<dbReference type="STRING" id="31246.A0A183PIN8"/>
<dbReference type="Proteomes" id="UP000269396">
    <property type="component" value="Unassembled WGS sequence"/>
</dbReference>
<organism evidence="1 2">
    <name type="scientific">Schistosoma mattheei</name>
    <dbReference type="NCBI Taxonomy" id="31246"/>
    <lineage>
        <taxon>Eukaryota</taxon>
        <taxon>Metazoa</taxon>
        <taxon>Spiralia</taxon>
        <taxon>Lophotrochozoa</taxon>
        <taxon>Platyhelminthes</taxon>
        <taxon>Trematoda</taxon>
        <taxon>Digenea</taxon>
        <taxon>Strigeidida</taxon>
        <taxon>Schistosomatoidea</taxon>
        <taxon>Schistosomatidae</taxon>
        <taxon>Schistosoma</taxon>
    </lineage>
</organism>
<gene>
    <name evidence="1" type="ORF">SMTD_LOCUS14224</name>
</gene>
<accession>A0A183PIN8</accession>
<evidence type="ECO:0000313" key="2">
    <source>
        <dbReference type="Proteomes" id="UP000269396"/>
    </source>
</evidence>
<dbReference type="AlphaFoldDB" id="A0A183PIN8"/>
<keyword evidence="2" id="KW-1185">Reference proteome</keyword>
<evidence type="ECO:0000313" key="1">
    <source>
        <dbReference type="EMBL" id="VDP65253.1"/>
    </source>
</evidence>
<dbReference type="EMBL" id="UZAL01034396">
    <property type="protein sequence ID" value="VDP65253.1"/>
    <property type="molecule type" value="Genomic_DNA"/>
</dbReference>
<name>A0A183PIN8_9TREM</name>
<sequence length="278" mass="30978">MEEASAKRASVSSSSGSSLPPGRNLGILMITEEIGKSCSHYNSNTPDHHIGVAMEPAMEKLDIHSISEAFEDYFERFEIWAVTKEDDEDVNIVVHFLTFIGKEAYSLLRTLAMPEKPISLSYTTFKDLLLHYVKYTNFECGKGGRSSKMIHEDLKNSTTLPRHSDPVHTQGYADSSLRSCNAFHENGHKFSQCLSCGKFHFFNSCTSRNSKCFKCGDIGYIQSVCNTNVHLIAYLLTYACYSSRRSIGRSPAFSIQPCSGQSFLASSSCNSSFSYLLL</sequence>